<dbReference type="InterPro" id="IPR036138">
    <property type="entry name" value="PBP_dimer_sf"/>
</dbReference>
<dbReference type="InterPro" id="IPR001460">
    <property type="entry name" value="PCN-bd_Tpept"/>
</dbReference>
<feature type="transmembrane region" description="Helical" evidence="4">
    <location>
        <begin position="12"/>
        <end position="31"/>
    </location>
</feature>
<keyword evidence="2" id="KW-0378">Hydrolase</keyword>
<dbReference type="CDD" id="cd06575">
    <property type="entry name" value="PASTA_Pbp2x-like_2"/>
    <property type="match status" value="1"/>
</dbReference>
<dbReference type="Pfam" id="PF00905">
    <property type="entry name" value="Transpeptidase"/>
    <property type="match status" value="1"/>
</dbReference>
<dbReference type="PANTHER" id="PTHR30627:SF1">
    <property type="entry name" value="PEPTIDOGLYCAN D,D-TRANSPEPTIDASE FTSI"/>
    <property type="match status" value="1"/>
</dbReference>
<dbReference type="InterPro" id="IPR005543">
    <property type="entry name" value="PASTA_dom"/>
</dbReference>
<dbReference type="RefSeq" id="WP_054558048.1">
    <property type="nucleotide sequence ID" value="NZ_LDJX01000002.1"/>
</dbReference>
<reference evidence="6 7" key="1">
    <citation type="submission" date="2015-09" db="EMBL/GenBank/DDBJ databases">
        <title>Genome sequence of the marine flavobacterium Croceitalea dokdonensis DOKDO 023 that contains proton- and sodium-pumping rhodopsins.</title>
        <authorList>
            <person name="Kwon S.-K."/>
            <person name="Lee H.K."/>
            <person name="Kwak M.-J."/>
            <person name="Kim J.F."/>
        </authorList>
    </citation>
    <scope>NUCLEOTIDE SEQUENCE [LARGE SCALE GENOMIC DNA]</scope>
    <source>
        <strain evidence="6 7">DOKDO 023</strain>
    </source>
</reference>
<dbReference type="GO" id="GO:0004180">
    <property type="term" value="F:carboxypeptidase activity"/>
    <property type="evidence" value="ECO:0007669"/>
    <property type="project" value="UniProtKB-KW"/>
</dbReference>
<dbReference type="PATRIC" id="fig|1300341.3.peg.1000"/>
<dbReference type="EMBL" id="LDJX01000002">
    <property type="protein sequence ID" value="KPM32363.1"/>
    <property type="molecule type" value="Genomic_DNA"/>
</dbReference>
<dbReference type="Gene3D" id="3.30.450.330">
    <property type="match status" value="1"/>
</dbReference>
<dbReference type="GO" id="GO:0008658">
    <property type="term" value="F:penicillin binding"/>
    <property type="evidence" value="ECO:0007669"/>
    <property type="project" value="InterPro"/>
</dbReference>
<dbReference type="InterPro" id="IPR012338">
    <property type="entry name" value="Beta-lactam/transpept-like"/>
</dbReference>
<keyword evidence="7" id="KW-1185">Reference proteome</keyword>
<dbReference type="Pfam" id="PF03717">
    <property type="entry name" value="PBP_dimer"/>
    <property type="match status" value="1"/>
</dbReference>
<dbReference type="STRING" id="1300341.I595_779"/>
<evidence type="ECO:0000259" key="5">
    <source>
        <dbReference type="PROSITE" id="PS51178"/>
    </source>
</evidence>
<keyword evidence="4" id="KW-1133">Transmembrane helix</keyword>
<keyword evidence="6" id="KW-0132">Cell division</keyword>
<accession>A0A0P7AWI0</accession>
<protein>
    <submittedName>
        <fullName evidence="6">Cell division protein Ft</fullName>
    </submittedName>
</protein>
<evidence type="ECO:0000256" key="4">
    <source>
        <dbReference type="SAM" id="Phobius"/>
    </source>
</evidence>
<keyword evidence="3 4" id="KW-0472">Membrane</keyword>
<gene>
    <name evidence="6" type="ORF">I595_779</name>
</gene>
<sequence length="669" mass="74904">MPITERNIMNRLYLIAGVLFVFAIAVVVKLVDIQMVKGKAYKELAAKKTEQVFTIEPNRGNIYADDGSLLAASVAKYEIRFDANTVSKDNWEKYLAPLCDSLGVLFDKPSAYYRQMLRKARANKNGYKLIARNVEYLDYVRMREFPMFRLGPNKGGFIERHRVVRDYPLGKIAARSIGYERVDEAGHYTRVGLDGAFGKKYLRGNEGKRLKQKSAGSEWKPVGFDNIIEPQDGRDIVTTINTNIQDIAHHALLKQLEKYKADHGCVVVMETKTGEIKAISNLGRTEEGKYYEKLNYAVGESHEPGSTFKLMSMVAALEDKVIDTGTVVDTEKGRWRIYDRTVRDSKWGGYGEISMAKAFALSSNTAFAKMIHENYKDRQTDYVDRLMNMGLHKDLGLPIVGEGQPVLRYPGDKGWSGISLAWMSHGYEVSMTPLQTLTFYNAIANDGELVRPRFVKEARVGNKVLKAFKKEVLNPSICSKETVKIAQQLLKDVVEKKYGTGHGLYSKDFSMAGKTGTCQKNYVAKDPEKLAYISSFVGYFPADSPKYSCIVIIHEPDKSVGYYGADVSGPVFKSLAEKIYITSPIADEVIPENPKEAQIEKAFQQYYAHAQKKYLKVPNVTGMSGMDAIAILENLGIQVEVKGNGKVRSQSVEEGVTIGEIDKIVLELS</sequence>
<dbReference type="PROSITE" id="PS51178">
    <property type="entry name" value="PASTA"/>
    <property type="match status" value="1"/>
</dbReference>
<dbReference type="AlphaFoldDB" id="A0A0P7AWI0"/>
<comment type="subcellular location">
    <subcellularLocation>
        <location evidence="1">Membrane</location>
    </subcellularLocation>
</comment>
<evidence type="ECO:0000256" key="1">
    <source>
        <dbReference type="ARBA" id="ARBA00004370"/>
    </source>
</evidence>
<feature type="domain" description="PASTA" evidence="5">
    <location>
        <begin position="611"/>
        <end position="669"/>
    </location>
</feature>
<dbReference type="Pfam" id="PF03793">
    <property type="entry name" value="PASTA"/>
    <property type="match status" value="1"/>
</dbReference>
<dbReference type="Gene3D" id="3.40.710.10">
    <property type="entry name" value="DD-peptidase/beta-lactamase superfamily"/>
    <property type="match status" value="1"/>
</dbReference>
<comment type="caution">
    <text evidence="6">The sequence shown here is derived from an EMBL/GenBank/DDBJ whole genome shotgun (WGS) entry which is preliminary data.</text>
</comment>
<keyword evidence="6" id="KW-0131">Cell cycle</keyword>
<dbReference type="SUPFAM" id="SSF56601">
    <property type="entry name" value="beta-lactamase/transpeptidase-like"/>
    <property type="match status" value="1"/>
</dbReference>
<dbReference type="PANTHER" id="PTHR30627">
    <property type="entry name" value="PEPTIDOGLYCAN D,D-TRANSPEPTIDASE"/>
    <property type="match status" value="1"/>
</dbReference>
<evidence type="ECO:0000256" key="2">
    <source>
        <dbReference type="ARBA" id="ARBA00022645"/>
    </source>
</evidence>
<name>A0A0P7AWI0_9FLAO</name>
<evidence type="ECO:0000256" key="3">
    <source>
        <dbReference type="ARBA" id="ARBA00023136"/>
    </source>
</evidence>
<dbReference type="GO" id="GO:0051301">
    <property type="term" value="P:cell division"/>
    <property type="evidence" value="ECO:0007669"/>
    <property type="project" value="UniProtKB-KW"/>
</dbReference>
<keyword evidence="4" id="KW-0812">Transmembrane</keyword>
<dbReference type="GO" id="GO:0071555">
    <property type="term" value="P:cell wall organization"/>
    <property type="evidence" value="ECO:0007669"/>
    <property type="project" value="TreeGrafter"/>
</dbReference>
<evidence type="ECO:0000313" key="7">
    <source>
        <dbReference type="Proteomes" id="UP000050280"/>
    </source>
</evidence>
<organism evidence="6 7">
    <name type="scientific">Croceitalea dokdonensis DOKDO 023</name>
    <dbReference type="NCBI Taxonomy" id="1300341"/>
    <lineage>
        <taxon>Bacteria</taxon>
        <taxon>Pseudomonadati</taxon>
        <taxon>Bacteroidota</taxon>
        <taxon>Flavobacteriia</taxon>
        <taxon>Flavobacteriales</taxon>
        <taxon>Flavobacteriaceae</taxon>
        <taxon>Croceitalea</taxon>
    </lineage>
</organism>
<dbReference type="InterPro" id="IPR050515">
    <property type="entry name" value="Beta-lactam/transpept"/>
</dbReference>
<keyword evidence="2" id="KW-0645">Protease</keyword>
<keyword evidence="2" id="KW-0121">Carboxypeptidase</keyword>
<dbReference type="Proteomes" id="UP000050280">
    <property type="component" value="Unassembled WGS sequence"/>
</dbReference>
<dbReference type="SUPFAM" id="SSF54184">
    <property type="entry name" value="Penicillin-binding protein 2x (pbp-2x), c-terminal domain"/>
    <property type="match status" value="1"/>
</dbReference>
<proteinExistence type="predicted"/>
<dbReference type="SUPFAM" id="SSF56519">
    <property type="entry name" value="Penicillin binding protein dimerisation domain"/>
    <property type="match status" value="1"/>
</dbReference>
<dbReference type="GO" id="GO:0005886">
    <property type="term" value="C:plasma membrane"/>
    <property type="evidence" value="ECO:0007669"/>
    <property type="project" value="TreeGrafter"/>
</dbReference>
<dbReference type="Gene3D" id="3.90.1310.10">
    <property type="entry name" value="Penicillin-binding protein 2a (Domain 2)"/>
    <property type="match status" value="1"/>
</dbReference>
<dbReference type="InterPro" id="IPR005311">
    <property type="entry name" value="PBP_dimer"/>
</dbReference>
<dbReference type="SMART" id="SM00740">
    <property type="entry name" value="PASTA"/>
    <property type="match status" value="1"/>
</dbReference>
<dbReference type="OrthoDB" id="9804124at2"/>
<evidence type="ECO:0000313" key="6">
    <source>
        <dbReference type="EMBL" id="KPM32363.1"/>
    </source>
</evidence>